<accession>A0A9D4L5A4</accession>
<sequence length="327" mass="35255">MMKIILEVVSVFVLFWATEGALSRQDVRQAVEEKREEQLETLLERVMERIGEEDNQDDPAMEEKALATDNVALPIEPVDPDVTVDDKVAPVLPVAKGCCNLASTTVSLGNGRTGVSHALGGVGQVVVAPPNISPVVPCSLRALLKVTFDKLPPCISGCLNYPLCGKSMLRVDLTLSPTSRSGWLFDIGDSVSNDGHSGDGNHQTNDAEVDAPYPNVNVQPSDKCLNTDPPTPRPLTTYANAVQLGSVNRVTLFISNEHVRITNDQGLNRILCHKCLFALNGQADPSSGGVNQDIYIALNRVITGRVDRNGVGVCSARLSWVCPENYN</sequence>
<name>A0A9D4L5A4_DREPO</name>
<reference evidence="3" key="1">
    <citation type="journal article" date="2019" name="bioRxiv">
        <title>The Genome of the Zebra Mussel, Dreissena polymorpha: A Resource for Invasive Species Research.</title>
        <authorList>
            <person name="McCartney M.A."/>
            <person name="Auch B."/>
            <person name="Kono T."/>
            <person name="Mallez S."/>
            <person name="Zhang Y."/>
            <person name="Obille A."/>
            <person name="Becker A."/>
            <person name="Abrahante J.E."/>
            <person name="Garbe J."/>
            <person name="Badalamenti J.P."/>
            <person name="Herman A."/>
            <person name="Mangelson H."/>
            <person name="Liachko I."/>
            <person name="Sullivan S."/>
            <person name="Sone E.D."/>
            <person name="Koren S."/>
            <person name="Silverstein K.A.T."/>
            <person name="Beckman K.B."/>
            <person name="Gohl D.M."/>
        </authorList>
    </citation>
    <scope>NUCLEOTIDE SEQUENCE</scope>
    <source>
        <strain evidence="3">Duluth1</strain>
        <tissue evidence="3">Whole animal</tissue>
    </source>
</reference>
<evidence type="ECO:0000313" key="3">
    <source>
        <dbReference type="EMBL" id="KAH3851695.1"/>
    </source>
</evidence>
<feature type="signal peptide" evidence="2">
    <location>
        <begin position="1"/>
        <end position="20"/>
    </location>
</feature>
<evidence type="ECO:0000256" key="2">
    <source>
        <dbReference type="SAM" id="SignalP"/>
    </source>
</evidence>
<comment type="caution">
    <text evidence="3">The sequence shown here is derived from an EMBL/GenBank/DDBJ whole genome shotgun (WGS) entry which is preliminary data.</text>
</comment>
<organism evidence="3 4">
    <name type="scientific">Dreissena polymorpha</name>
    <name type="common">Zebra mussel</name>
    <name type="synonym">Mytilus polymorpha</name>
    <dbReference type="NCBI Taxonomy" id="45954"/>
    <lineage>
        <taxon>Eukaryota</taxon>
        <taxon>Metazoa</taxon>
        <taxon>Spiralia</taxon>
        <taxon>Lophotrochozoa</taxon>
        <taxon>Mollusca</taxon>
        <taxon>Bivalvia</taxon>
        <taxon>Autobranchia</taxon>
        <taxon>Heteroconchia</taxon>
        <taxon>Euheterodonta</taxon>
        <taxon>Imparidentia</taxon>
        <taxon>Neoheterodontei</taxon>
        <taxon>Myida</taxon>
        <taxon>Dreissenoidea</taxon>
        <taxon>Dreissenidae</taxon>
        <taxon>Dreissena</taxon>
    </lineage>
</organism>
<dbReference type="Proteomes" id="UP000828390">
    <property type="component" value="Unassembled WGS sequence"/>
</dbReference>
<proteinExistence type="predicted"/>
<evidence type="ECO:0000313" key="4">
    <source>
        <dbReference type="Proteomes" id="UP000828390"/>
    </source>
</evidence>
<keyword evidence="2" id="KW-0732">Signal</keyword>
<dbReference type="EMBL" id="JAIWYP010000003">
    <property type="protein sequence ID" value="KAH3851695.1"/>
    <property type="molecule type" value="Genomic_DNA"/>
</dbReference>
<keyword evidence="4" id="KW-1185">Reference proteome</keyword>
<gene>
    <name evidence="3" type="ORF">DPMN_094179</name>
</gene>
<feature type="region of interest" description="Disordered" evidence="1">
    <location>
        <begin position="194"/>
        <end position="213"/>
    </location>
</feature>
<protein>
    <submittedName>
        <fullName evidence="3">Uncharacterized protein</fullName>
    </submittedName>
</protein>
<dbReference type="AlphaFoldDB" id="A0A9D4L5A4"/>
<feature type="compositionally biased region" description="Polar residues" evidence="1">
    <location>
        <begin position="194"/>
        <end position="206"/>
    </location>
</feature>
<feature type="chain" id="PRO_5038964020" evidence="2">
    <location>
        <begin position="21"/>
        <end position="327"/>
    </location>
</feature>
<evidence type="ECO:0000256" key="1">
    <source>
        <dbReference type="SAM" id="MobiDB-lite"/>
    </source>
</evidence>
<dbReference type="OrthoDB" id="10024657at2759"/>
<reference evidence="3" key="2">
    <citation type="submission" date="2020-11" db="EMBL/GenBank/DDBJ databases">
        <authorList>
            <person name="McCartney M.A."/>
            <person name="Auch B."/>
            <person name="Kono T."/>
            <person name="Mallez S."/>
            <person name="Becker A."/>
            <person name="Gohl D.M."/>
            <person name="Silverstein K.A.T."/>
            <person name="Koren S."/>
            <person name="Bechman K.B."/>
            <person name="Herman A."/>
            <person name="Abrahante J.E."/>
            <person name="Garbe J."/>
        </authorList>
    </citation>
    <scope>NUCLEOTIDE SEQUENCE</scope>
    <source>
        <strain evidence="3">Duluth1</strain>
        <tissue evidence="3">Whole animal</tissue>
    </source>
</reference>